<evidence type="ECO:0000313" key="2">
    <source>
        <dbReference type="EMBL" id="KAE8377016.1"/>
    </source>
</evidence>
<evidence type="ECO:0008006" key="4">
    <source>
        <dbReference type="Google" id="ProtNLM"/>
    </source>
</evidence>
<sequence>MLCEDHDGGDHTVYFIQGRLNGRPFQFSPSLIHLRVIFIVSGLFLFFFFLFRRVQTLKYEY</sequence>
<dbReference type="AlphaFoldDB" id="A0A5N7B6A4"/>
<organism evidence="2 3">
    <name type="scientific">Aspergillus bertholletiae</name>
    <dbReference type="NCBI Taxonomy" id="1226010"/>
    <lineage>
        <taxon>Eukaryota</taxon>
        <taxon>Fungi</taxon>
        <taxon>Dikarya</taxon>
        <taxon>Ascomycota</taxon>
        <taxon>Pezizomycotina</taxon>
        <taxon>Eurotiomycetes</taxon>
        <taxon>Eurotiomycetidae</taxon>
        <taxon>Eurotiales</taxon>
        <taxon>Aspergillaceae</taxon>
        <taxon>Aspergillus</taxon>
        <taxon>Aspergillus subgen. Circumdati</taxon>
    </lineage>
</organism>
<evidence type="ECO:0000256" key="1">
    <source>
        <dbReference type="SAM" id="Phobius"/>
    </source>
</evidence>
<dbReference type="Proteomes" id="UP000326198">
    <property type="component" value="Unassembled WGS sequence"/>
</dbReference>
<keyword evidence="1" id="KW-1133">Transmembrane helix</keyword>
<keyword evidence="1" id="KW-0472">Membrane</keyword>
<gene>
    <name evidence="2" type="ORF">BDV26DRAFT_264497</name>
</gene>
<feature type="transmembrane region" description="Helical" evidence="1">
    <location>
        <begin position="32"/>
        <end position="51"/>
    </location>
</feature>
<keyword evidence="3" id="KW-1185">Reference proteome</keyword>
<evidence type="ECO:0000313" key="3">
    <source>
        <dbReference type="Proteomes" id="UP000326198"/>
    </source>
</evidence>
<dbReference type="EMBL" id="ML736230">
    <property type="protein sequence ID" value="KAE8377016.1"/>
    <property type="molecule type" value="Genomic_DNA"/>
</dbReference>
<proteinExistence type="predicted"/>
<protein>
    <recommendedName>
        <fullName evidence="4">Transmembrane protein</fullName>
    </recommendedName>
</protein>
<keyword evidence="1" id="KW-0812">Transmembrane</keyword>
<accession>A0A5N7B6A4</accession>
<name>A0A5N7B6A4_9EURO</name>
<reference evidence="2 3" key="1">
    <citation type="submission" date="2019-04" db="EMBL/GenBank/DDBJ databases">
        <title>Friends and foes A comparative genomics studyof 23 Aspergillus species from section Flavi.</title>
        <authorList>
            <consortium name="DOE Joint Genome Institute"/>
            <person name="Kjaerbolling I."/>
            <person name="Vesth T."/>
            <person name="Frisvad J.C."/>
            <person name="Nybo J.L."/>
            <person name="Theobald S."/>
            <person name="Kildgaard S."/>
            <person name="Isbrandt T."/>
            <person name="Kuo A."/>
            <person name="Sato A."/>
            <person name="Lyhne E.K."/>
            <person name="Kogle M.E."/>
            <person name="Wiebenga A."/>
            <person name="Kun R.S."/>
            <person name="Lubbers R.J."/>
            <person name="Makela M.R."/>
            <person name="Barry K."/>
            <person name="Chovatia M."/>
            <person name="Clum A."/>
            <person name="Daum C."/>
            <person name="Haridas S."/>
            <person name="He G."/>
            <person name="LaButti K."/>
            <person name="Lipzen A."/>
            <person name="Mondo S."/>
            <person name="Riley R."/>
            <person name="Salamov A."/>
            <person name="Simmons B.A."/>
            <person name="Magnuson J.K."/>
            <person name="Henrissat B."/>
            <person name="Mortensen U.H."/>
            <person name="Larsen T.O."/>
            <person name="Devries R.P."/>
            <person name="Grigoriev I.V."/>
            <person name="Machida M."/>
            <person name="Baker S.E."/>
            <person name="Andersen M.R."/>
        </authorList>
    </citation>
    <scope>NUCLEOTIDE SEQUENCE [LARGE SCALE GENOMIC DNA]</scope>
    <source>
        <strain evidence="2 3">IBT 29228</strain>
    </source>
</reference>